<dbReference type="Proteomes" id="UP000194137">
    <property type="component" value="Chromosome"/>
</dbReference>
<evidence type="ECO:0000313" key="2">
    <source>
        <dbReference type="Proteomes" id="UP000194137"/>
    </source>
</evidence>
<accession>A0A1W6ZQC4</accession>
<dbReference type="OrthoDB" id="2065010at2"/>
<dbReference type="RefSeq" id="WP_086087857.1">
    <property type="nucleotide sequence ID" value="NZ_CP021112.1"/>
</dbReference>
<dbReference type="STRING" id="1235591.CAK95_10390"/>
<proteinExistence type="predicted"/>
<dbReference type="AlphaFoldDB" id="A0A1W6ZQC4"/>
<evidence type="ECO:0000313" key="1">
    <source>
        <dbReference type="EMBL" id="ARP99447.1"/>
    </source>
</evidence>
<gene>
    <name evidence="1" type="ORF">CAK95_10390</name>
</gene>
<sequence length="117" mass="13000">MIVEIVTFNFPAGHDRATELEAVRSVTQKWAANKDLVRKQFLWGLGEAAGTGAGVYVWPSIEASKKAHDEEWREAVKKRTGGYPTIRYFDLMAQVDNAQGTVTEWSADGVSREVVTV</sequence>
<organism evidence="1 2">
    <name type="scientific">Pseudorhodoplanes sinuspersici</name>
    <dbReference type="NCBI Taxonomy" id="1235591"/>
    <lineage>
        <taxon>Bacteria</taxon>
        <taxon>Pseudomonadati</taxon>
        <taxon>Pseudomonadota</taxon>
        <taxon>Alphaproteobacteria</taxon>
        <taxon>Hyphomicrobiales</taxon>
        <taxon>Pseudorhodoplanes</taxon>
    </lineage>
</organism>
<protein>
    <submittedName>
        <fullName evidence="1">Uncharacterized protein</fullName>
    </submittedName>
</protein>
<dbReference type="KEGG" id="psin:CAK95_10390"/>
<dbReference type="Gene3D" id="3.30.70.100">
    <property type="match status" value="1"/>
</dbReference>
<keyword evidence="2" id="KW-1185">Reference proteome</keyword>
<name>A0A1W6ZQC4_9HYPH</name>
<dbReference type="SUPFAM" id="SSF54909">
    <property type="entry name" value="Dimeric alpha+beta barrel"/>
    <property type="match status" value="1"/>
</dbReference>
<reference evidence="1 2" key="1">
    <citation type="submission" date="2017-05" db="EMBL/GenBank/DDBJ databases">
        <title>Full genome sequence of Pseudorhodoplanes sinuspersici.</title>
        <authorList>
            <person name="Dastgheib S.M.M."/>
            <person name="Shavandi M."/>
            <person name="Tirandaz H."/>
        </authorList>
    </citation>
    <scope>NUCLEOTIDE SEQUENCE [LARGE SCALE GENOMIC DNA]</scope>
    <source>
        <strain evidence="1 2">RIPI110</strain>
    </source>
</reference>
<dbReference type="InterPro" id="IPR011008">
    <property type="entry name" value="Dimeric_a/b-barrel"/>
</dbReference>
<dbReference type="EMBL" id="CP021112">
    <property type="protein sequence ID" value="ARP99447.1"/>
    <property type="molecule type" value="Genomic_DNA"/>
</dbReference>